<feature type="transmembrane region" description="Helical" evidence="10">
    <location>
        <begin position="73"/>
        <end position="95"/>
    </location>
</feature>
<dbReference type="Pfam" id="PF03030">
    <property type="entry name" value="H_PPase"/>
    <property type="match status" value="1"/>
</dbReference>
<comment type="subcellular location">
    <subcellularLocation>
        <location evidence="1">Endomembrane system</location>
        <topology evidence="1">Multi-pass membrane protein</topology>
    </subcellularLocation>
</comment>
<gene>
    <name evidence="11" type="ORF">ACJRO7_036016</name>
</gene>
<name>A0ABD3JEQ4_EUCGL</name>
<feature type="transmembrane region" description="Helical" evidence="10">
    <location>
        <begin position="297"/>
        <end position="317"/>
    </location>
</feature>
<evidence type="ECO:0000256" key="7">
    <source>
        <dbReference type="ARBA" id="ARBA00022989"/>
    </source>
</evidence>
<accession>A0ABD3JEQ4</accession>
<feature type="transmembrane region" description="Helical" evidence="10">
    <location>
        <begin position="613"/>
        <end position="633"/>
    </location>
</feature>
<dbReference type="AlphaFoldDB" id="A0ABD3JEQ4"/>
<evidence type="ECO:0000256" key="5">
    <source>
        <dbReference type="ARBA" id="ARBA00022842"/>
    </source>
</evidence>
<dbReference type="PIRSF" id="PIRSF001265">
    <property type="entry name" value="H+-PPase"/>
    <property type="match status" value="1"/>
</dbReference>
<keyword evidence="8" id="KW-0406">Ion transport</keyword>
<feature type="transmembrane region" description="Helical" evidence="10">
    <location>
        <begin position="6"/>
        <end position="26"/>
    </location>
</feature>
<evidence type="ECO:0000256" key="3">
    <source>
        <dbReference type="ARBA" id="ARBA00022448"/>
    </source>
</evidence>
<keyword evidence="12" id="KW-1185">Reference proteome</keyword>
<dbReference type="NCBIfam" id="TIGR01104">
    <property type="entry name" value="V_PPase"/>
    <property type="match status" value="1"/>
</dbReference>
<evidence type="ECO:0000313" key="12">
    <source>
        <dbReference type="Proteomes" id="UP001634007"/>
    </source>
</evidence>
<feature type="transmembrane region" description="Helical" evidence="10">
    <location>
        <begin position="430"/>
        <end position="451"/>
    </location>
</feature>
<proteinExistence type="predicted"/>
<evidence type="ECO:0000313" key="11">
    <source>
        <dbReference type="EMBL" id="KAL3723937.1"/>
    </source>
</evidence>
<evidence type="ECO:0000256" key="1">
    <source>
        <dbReference type="ARBA" id="ARBA00004127"/>
    </source>
</evidence>
<dbReference type="GO" id="GO:0012505">
    <property type="term" value="C:endomembrane system"/>
    <property type="evidence" value="ECO:0007669"/>
    <property type="project" value="UniProtKB-SubCell"/>
</dbReference>
<dbReference type="EMBL" id="JBJKBG010000009">
    <property type="protein sequence ID" value="KAL3723937.1"/>
    <property type="molecule type" value="Genomic_DNA"/>
</dbReference>
<keyword evidence="4 10" id="KW-0812">Transmembrane</keyword>
<organism evidence="11 12">
    <name type="scientific">Eucalyptus globulus</name>
    <name type="common">Tasmanian blue gum</name>
    <dbReference type="NCBI Taxonomy" id="34317"/>
    <lineage>
        <taxon>Eukaryota</taxon>
        <taxon>Viridiplantae</taxon>
        <taxon>Streptophyta</taxon>
        <taxon>Embryophyta</taxon>
        <taxon>Tracheophyta</taxon>
        <taxon>Spermatophyta</taxon>
        <taxon>Magnoliopsida</taxon>
        <taxon>eudicotyledons</taxon>
        <taxon>Gunneridae</taxon>
        <taxon>Pentapetalae</taxon>
        <taxon>rosids</taxon>
        <taxon>malvids</taxon>
        <taxon>Myrtales</taxon>
        <taxon>Myrtaceae</taxon>
        <taxon>Myrtoideae</taxon>
        <taxon>Eucalypteae</taxon>
        <taxon>Eucalyptus</taxon>
    </lineage>
</organism>
<dbReference type="EC" id="7.1.3.1" evidence="2"/>
<feature type="transmembrane region" description="Helical" evidence="10">
    <location>
        <begin position="269"/>
        <end position="290"/>
    </location>
</feature>
<evidence type="ECO:0000256" key="4">
    <source>
        <dbReference type="ARBA" id="ARBA00022692"/>
    </source>
</evidence>
<keyword evidence="7 10" id="KW-1133">Transmembrane helix</keyword>
<evidence type="ECO:0000256" key="2">
    <source>
        <dbReference type="ARBA" id="ARBA00013242"/>
    </source>
</evidence>
<feature type="transmembrane region" description="Helical" evidence="10">
    <location>
        <begin position="329"/>
        <end position="348"/>
    </location>
</feature>
<evidence type="ECO:0000256" key="6">
    <source>
        <dbReference type="ARBA" id="ARBA00022967"/>
    </source>
</evidence>
<keyword evidence="9 10" id="KW-0472">Membrane</keyword>
<comment type="caution">
    <text evidence="11">The sequence shown here is derived from an EMBL/GenBank/DDBJ whole genome shotgun (WGS) entry which is preliminary data.</text>
</comment>
<keyword evidence="5" id="KW-0460">Magnesium</keyword>
<dbReference type="Proteomes" id="UP001634007">
    <property type="component" value="Unassembled WGS sequence"/>
</dbReference>
<reference evidence="11 12" key="1">
    <citation type="submission" date="2024-11" db="EMBL/GenBank/DDBJ databases">
        <title>Chromosome-level genome assembly of Eucalyptus globulus Labill. provides insights into its genome evolution.</title>
        <authorList>
            <person name="Li X."/>
        </authorList>
    </citation>
    <scope>NUCLEOTIDE SEQUENCE [LARGE SCALE GENOMIC DNA]</scope>
    <source>
        <strain evidence="11">CL2024</strain>
        <tissue evidence="11">Fresh tender leaves</tissue>
    </source>
</reference>
<keyword evidence="6" id="KW-1278">Translocase</keyword>
<protein>
    <recommendedName>
        <fullName evidence="2">H(+)-exporting diphosphatase</fullName>
        <ecNumber evidence="2">7.1.3.1</ecNumber>
    </recommendedName>
</protein>
<evidence type="ECO:0000256" key="9">
    <source>
        <dbReference type="ARBA" id="ARBA00023136"/>
    </source>
</evidence>
<evidence type="ECO:0000256" key="10">
    <source>
        <dbReference type="SAM" id="Phobius"/>
    </source>
</evidence>
<feature type="transmembrane region" description="Helical" evidence="10">
    <location>
        <begin position="164"/>
        <end position="183"/>
    </location>
</feature>
<feature type="transmembrane region" description="Helical" evidence="10">
    <location>
        <begin position="457"/>
        <end position="476"/>
    </location>
</feature>
<keyword evidence="3" id="KW-0813">Transport</keyword>
<sequence length="737" mass="78806">MAVLSALMMEIAIPVCAVIGIAFSLVQWRCRLCYSENEERDSEQQRAARDNYAEMKSSISKGVISFLSTEYRYAGVFMVVFAILIFLLLGSVQWFSTQSRPCKFDTSNTCKHALVTAVFSTVSFVLGAFTSVLFGSLGTIIAIHANSRTALEGENIAGRTFRSCAVMGLLLAAIDLLVIYLEINLFKLYYGNDWEGLFEAITCYVLGGSSMALFGRASGGIYAKAADVCVHLVKEMEQRNRQTGRNPAVITNYVGDIVGDIAGMGPDLFGSYAGSSCAALVLASISSFGIKHNFPAMCYPLLISSMGILVCLITTVWGEIKRPSKKEQFIISTILMTFGILVVSLIALPSSFTVYSIGLPKVVKNWQLPLCAGVGLWAGQISGFVNNYYTNDDFSCLQRFNDAANDLCSRLKDVCAENFLRGLLAALENVSVALGSVSIPIFAAVSIFVSYHFAATYGIAVAALGMLSTLATRLAIDASGPISDNAERIATMACMGDREDASNTPPAIGKGFAVESAALVSIALFGACVNRPAMSSSVDVLTPKVIIGVITGTWLPYCFSAMTMKSVGRAGFKMALEVRKQLLEAGPEHLGFYETPDYATCFEIANKASFKGMIGPGALVMFTPLIIGTLFGVETLSGLLAGSLSSAVQIAISASKTDGAWIQAKEDIKAGALDHAKKHCQEDPTLLDIAESGKTIGNPRKDTSGPPLNIIVQLMAVESLVFAPFFATHGGLLFKFL</sequence>
<evidence type="ECO:0000256" key="8">
    <source>
        <dbReference type="ARBA" id="ARBA00023065"/>
    </source>
</evidence>
<feature type="transmembrane region" description="Helical" evidence="10">
    <location>
        <begin position="115"/>
        <end position="143"/>
    </location>
</feature>
<dbReference type="InterPro" id="IPR004131">
    <property type="entry name" value="PPase-energised_H-pump"/>
</dbReference>
<dbReference type="PANTHER" id="PTHR31998">
    <property type="entry name" value="K(+)-INSENSITIVE PYROPHOSPHATE-ENERGIZED PROTON PUMP"/>
    <property type="match status" value="1"/>
</dbReference>
<feature type="transmembrane region" description="Helical" evidence="10">
    <location>
        <begin position="710"/>
        <end position="734"/>
    </location>
</feature>
<dbReference type="GO" id="GO:0009678">
    <property type="term" value="F:diphosphate hydrolysis-driven proton transmembrane transporter activity"/>
    <property type="evidence" value="ECO:0007669"/>
    <property type="project" value="UniProtKB-EC"/>
</dbReference>